<evidence type="ECO:0000313" key="9">
    <source>
        <dbReference type="Proteomes" id="UP000595224"/>
    </source>
</evidence>
<dbReference type="KEGG" id="tper:IWA51_07200"/>
<accession>A0A7T3RBK5</accession>
<name>A0A7T3RBK5_9SPIR</name>
<dbReference type="Proteomes" id="UP000595224">
    <property type="component" value="Chromosome"/>
</dbReference>
<feature type="transmembrane region" description="Helical" evidence="6">
    <location>
        <begin position="78"/>
        <end position="101"/>
    </location>
</feature>
<evidence type="ECO:0000256" key="4">
    <source>
        <dbReference type="ARBA" id="ARBA00022989"/>
    </source>
</evidence>
<dbReference type="InterPro" id="IPR051401">
    <property type="entry name" value="GtrA_CellWall_Glycosyl"/>
</dbReference>
<dbReference type="Pfam" id="PF04138">
    <property type="entry name" value="GtrA_DPMS_TM"/>
    <property type="match status" value="1"/>
</dbReference>
<evidence type="ECO:0000256" key="2">
    <source>
        <dbReference type="ARBA" id="ARBA00009399"/>
    </source>
</evidence>
<feature type="transmembrane region" description="Helical" evidence="6">
    <location>
        <begin position="40"/>
        <end position="57"/>
    </location>
</feature>
<reference evidence="8 9" key="1">
    <citation type="submission" date="2020-11" db="EMBL/GenBank/DDBJ databases">
        <title>Treponema Peruensis nv. sp., first commensal Treponema isolated from human feces.</title>
        <authorList>
            <person name="Belkhou C."/>
            <person name="Raes J."/>
        </authorList>
    </citation>
    <scope>NUCLEOTIDE SEQUENCE [LARGE SCALE GENOMIC DNA]</scope>
    <source>
        <strain evidence="8 9">RCC2812</strain>
    </source>
</reference>
<dbReference type="InterPro" id="IPR007267">
    <property type="entry name" value="GtrA_DPMS_TM"/>
</dbReference>
<keyword evidence="4 6" id="KW-1133">Transmembrane helix</keyword>
<evidence type="ECO:0000313" key="8">
    <source>
        <dbReference type="EMBL" id="QQA00067.1"/>
    </source>
</evidence>
<evidence type="ECO:0000256" key="5">
    <source>
        <dbReference type="ARBA" id="ARBA00023136"/>
    </source>
</evidence>
<evidence type="ECO:0000259" key="7">
    <source>
        <dbReference type="Pfam" id="PF04138"/>
    </source>
</evidence>
<comment type="subcellular location">
    <subcellularLocation>
        <location evidence="1">Membrane</location>
        <topology evidence="1">Multi-pass membrane protein</topology>
    </subcellularLocation>
</comment>
<dbReference type="PANTHER" id="PTHR38459:SF5">
    <property type="entry name" value="CELL WALL TEICHOIC ACID GLYCOSYLATION PROTEIN GTCA"/>
    <property type="match status" value="1"/>
</dbReference>
<keyword evidence="5 6" id="KW-0472">Membrane</keyword>
<dbReference type="PANTHER" id="PTHR38459">
    <property type="entry name" value="PROPHAGE BACTOPRENOL-LINKED GLUCOSE TRANSLOCASE HOMOLOG"/>
    <property type="match status" value="1"/>
</dbReference>
<keyword evidence="9" id="KW-1185">Reference proteome</keyword>
<evidence type="ECO:0000256" key="3">
    <source>
        <dbReference type="ARBA" id="ARBA00022692"/>
    </source>
</evidence>
<proteinExistence type="inferred from homology"/>
<gene>
    <name evidence="8" type="ORF">IWA51_07200</name>
</gene>
<dbReference type="AlphaFoldDB" id="A0A7T3RBK5"/>
<organism evidence="8 9">
    <name type="scientific">Treponema peruense</name>
    <dbReference type="NCBI Taxonomy" id="2787628"/>
    <lineage>
        <taxon>Bacteria</taxon>
        <taxon>Pseudomonadati</taxon>
        <taxon>Spirochaetota</taxon>
        <taxon>Spirochaetia</taxon>
        <taxon>Spirochaetales</taxon>
        <taxon>Treponemataceae</taxon>
        <taxon>Treponema</taxon>
    </lineage>
</organism>
<dbReference type="RefSeq" id="WP_177528312.1">
    <property type="nucleotide sequence ID" value="NZ_CBCSHE010000001.1"/>
</dbReference>
<dbReference type="EMBL" id="CP064936">
    <property type="protein sequence ID" value="QQA00067.1"/>
    <property type="molecule type" value="Genomic_DNA"/>
</dbReference>
<evidence type="ECO:0000256" key="1">
    <source>
        <dbReference type="ARBA" id="ARBA00004141"/>
    </source>
</evidence>
<sequence>MNIKNLIIRYKEILLYLISGFLTTLVNLVSYWCARFFMDVTPATAVAWILSVLFAYFTNKIFVFKSRNETVLALIKEFCLFIFARLASGVVDVLGMTLLISDSSAKVFELVVKICINIFVVVVNYILSKFLIFKKKKETAG</sequence>
<protein>
    <submittedName>
        <fullName evidence="8">GtrA family protein</fullName>
    </submittedName>
</protein>
<keyword evidence="3 6" id="KW-0812">Transmembrane</keyword>
<dbReference type="GO" id="GO:0000271">
    <property type="term" value="P:polysaccharide biosynthetic process"/>
    <property type="evidence" value="ECO:0007669"/>
    <property type="project" value="InterPro"/>
</dbReference>
<evidence type="ECO:0000256" key="6">
    <source>
        <dbReference type="SAM" id="Phobius"/>
    </source>
</evidence>
<feature type="domain" description="GtrA/DPMS transmembrane" evidence="7">
    <location>
        <begin position="16"/>
        <end position="133"/>
    </location>
</feature>
<feature type="transmembrane region" description="Helical" evidence="6">
    <location>
        <begin position="107"/>
        <end position="127"/>
    </location>
</feature>
<feature type="transmembrane region" description="Helical" evidence="6">
    <location>
        <begin position="12"/>
        <end position="34"/>
    </location>
</feature>
<dbReference type="GO" id="GO:0005886">
    <property type="term" value="C:plasma membrane"/>
    <property type="evidence" value="ECO:0007669"/>
    <property type="project" value="TreeGrafter"/>
</dbReference>
<comment type="similarity">
    <text evidence="2">Belongs to the GtrA family.</text>
</comment>